<organism evidence="1 2">
    <name type="scientific">Parvularcula mediterranea</name>
    <dbReference type="NCBI Taxonomy" id="2732508"/>
    <lineage>
        <taxon>Bacteria</taxon>
        <taxon>Pseudomonadati</taxon>
        <taxon>Pseudomonadota</taxon>
        <taxon>Alphaproteobacteria</taxon>
        <taxon>Parvularculales</taxon>
        <taxon>Parvularculaceae</taxon>
        <taxon>Parvularcula</taxon>
    </lineage>
</organism>
<comment type="caution">
    <text evidence="1">The sequence shown here is derived from an EMBL/GenBank/DDBJ whole genome shotgun (WGS) entry which is preliminary data.</text>
</comment>
<name>A0A7Y3W3J2_9PROT</name>
<evidence type="ECO:0000313" key="2">
    <source>
        <dbReference type="Proteomes" id="UP000536835"/>
    </source>
</evidence>
<dbReference type="AlphaFoldDB" id="A0A7Y3W3J2"/>
<gene>
    <name evidence="1" type="ORF">HK107_00555</name>
</gene>
<dbReference type="Proteomes" id="UP000536835">
    <property type="component" value="Unassembled WGS sequence"/>
</dbReference>
<proteinExistence type="predicted"/>
<accession>A0A7Y3W3J2</accession>
<dbReference type="RefSeq" id="WP_173195764.1">
    <property type="nucleotide sequence ID" value="NZ_JABFCX010000002.1"/>
</dbReference>
<keyword evidence="2" id="KW-1185">Reference proteome</keyword>
<evidence type="ECO:0000313" key="1">
    <source>
        <dbReference type="EMBL" id="NNU14810.1"/>
    </source>
</evidence>
<protein>
    <recommendedName>
        <fullName evidence="3">Antitoxin VbhA domain-containing protein</fullName>
    </recommendedName>
</protein>
<sequence length="64" mass="7129">MTEQAKGLDKAALRRIIESTVVAAGEPDPSTLPHLIRQRLEGQATGELDLDQYIQQVLREMKKA</sequence>
<dbReference type="EMBL" id="JABFCX010000002">
    <property type="protein sequence ID" value="NNU14810.1"/>
    <property type="molecule type" value="Genomic_DNA"/>
</dbReference>
<evidence type="ECO:0008006" key="3">
    <source>
        <dbReference type="Google" id="ProtNLM"/>
    </source>
</evidence>
<reference evidence="1 2" key="1">
    <citation type="submission" date="2020-05" db="EMBL/GenBank/DDBJ databases">
        <title>Parvularcula mediterraneae sp. nov., isolated from polypropylene straw from shallow seawater of the seashore of Laganas in Zakynthos island, Greece.</title>
        <authorList>
            <person name="Szabo I."/>
            <person name="Al-Omari J."/>
            <person name="Rado J."/>
            <person name="Szerdahelyi G.S."/>
        </authorList>
    </citation>
    <scope>NUCLEOTIDE SEQUENCE [LARGE SCALE GENOMIC DNA]</scope>
    <source>
        <strain evidence="1 2">ZS-1/3</strain>
    </source>
</reference>